<protein>
    <submittedName>
        <fullName evidence="2">Uncharacterized protein</fullName>
    </submittedName>
</protein>
<reference evidence="2" key="1">
    <citation type="submission" date="2015-04" db="UniProtKB">
        <authorList>
            <consortium name="EnsemblPlants"/>
        </authorList>
    </citation>
    <scope>IDENTIFICATION</scope>
</reference>
<keyword evidence="3" id="KW-1185">Reference proteome</keyword>
<accession>A0A0E0BAA7</accession>
<reference evidence="2" key="2">
    <citation type="submission" date="2018-05" db="EMBL/GenBank/DDBJ databases">
        <title>OgluRS3 (Oryza glumaepatula Reference Sequence Version 3).</title>
        <authorList>
            <person name="Zhang J."/>
            <person name="Kudrna D."/>
            <person name="Lee S."/>
            <person name="Talag J."/>
            <person name="Welchert J."/>
            <person name="Wing R.A."/>
        </authorList>
    </citation>
    <scope>NUCLEOTIDE SEQUENCE [LARGE SCALE GENOMIC DNA]</scope>
</reference>
<dbReference type="AlphaFoldDB" id="A0A0E0BAA7"/>
<dbReference type="Proteomes" id="UP000026961">
    <property type="component" value="Chromosome 10"/>
</dbReference>
<evidence type="ECO:0000313" key="3">
    <source>
        <dbReference type="Proteomes" id="UP000026961"/>
    </source>
</evidence>
<name>A0A0E0BAA7_9ORYZ</name>
<evidence type="ECO:0000256" key="1">
    <source>
        <dbReference type="SAM" id="MobiDB-lite"/>
    </source>
</evidence>
<dbReference type="EnsemblPlants" id="OGLUM10G09270.1">
    <property type="protein sequence ID" value="OGLUM10G09270.1"/>
    <property type="gene ID" value="OGLUM10G09270"/>
</dbReference>
<dbReference type="HOGENOM" id="CLU_1484213_0_0_1"/>
<feature type="compositionally biased region" description="Basic residues" evidence="1">
    <location>
        <begin position="78"/>
        <end position="91"/>
    </location>
</feature>
<proteinExistence type="predicted"/>
<dbReference type="Gramene" id="OGLUM10G09270.1">
    <property type="protein sequence ID" value="OGLUM10G09270.1"/>
    <property type="gene ID" value="OGLUM10G09270"/>
</dbReference>
<sequence length="182" mass="20037">MATLPIFSHRNPRREREATGCFPTSSLLAIVDKEDEQQSGGERGVAVGSKIPKLPPSSSSSSSSIHFSLPSPLSLPPPRRRRRRHRRRNRWRGGPPFHPHSPARPGKPPQPPYVARGGRPPPSSTSTAVSPPRPDPPSTTGGALRLATGLELRWCLEMFVLAREFCEQAYGSSITYGYERLI</sequence>
<organism evidence="2">
    <name type="scientific">Oryza glumipatula</name>
    <dbReference type="NCBI Taxonomy" id="40148"/>
    <lineage>
        <taxon>Eukaryota</taxon>
        <taxon>Viridiplantae</taxon>
        <taxon>Streptophyta</taxon>
        <taxon>Embryophyta</taxon>
        <taxon>Tracheophyta</taxon>
        <taxon>Spermatophyta</taxon>
        <taxon>Magnoliopsida</taxon>
        <taxon>Liliopsida</taxon>
        <taxon>Poales</taxon>
        <taxon>Poaceae</taxon>
        <taxon>BOP clade</taxon>
        <taxon>Oryzoideae</taxon>
        <taxon>Oryzeae</taxon>
        <taxon>Oryzinae</taxon>
        <taxon>Oryza</taxon>
    </lineage>
</organism>
<evidence type="ECO:0000313" key="2">
    <source>
        <dbReference type="EnsemblPlants" id="OGLUM10G09270.1"/>
    </source>
</evidence>
<feature type="region of interest" description="Disordered" evidence="1">
    <location>
        <begin position="1"/>
        <end position="143"/>
    </location>
</feature>
<feature type="compositionally biased region" description="Low complexity" evidence="1">
    <location>
        <begin position="49"/>
        <end position="72"/>
    </location>
</feature>